<evidence type="ECO:0000313" key="9">
    <source>
        <dbReference type="Proteomes" id="UP001597492"/>
    </source>
</evidence>
<dbReference type="InterPro" id="IPR001790">
    <property type="entry name" value="Ribosomal_uL10"/>
</dbReference>
<dbReference type="CDD" id="cd05797">
    <property type="entry name" value="Ribosomal_L10"/>
    <property type="match status" value="1"/>
</dbReference>
<evidence type="ECO:0000313" key="8">
    <source>
        <dbReference type="EMBL" id="MFD2757799.1"/>
    </source>
</evidence>
<reference evidence="9" key="1">
    <citation type="journal article" date="2019" name="Int. J. Syst. Evol. Microbiol.">
        <title>The Global Catalogue of Microorganisms (GCM) 10K type strain sequencing project: providing services to taxonomists for standard genome sequencing and annotation.</title>
        <authorList>
            <consortium name="The Broad Institute Genomics Platform"/>
            <consortium name="The Broad Institute Genome Sequencing Center for Infectious Disease"/>
            <person name="Wu L."/>
            <person name="Ma J."/>
        </authorList>
    </citation>
    <scope>NUCLEOTIDE SEQUENCE [LARGE SCALE GENOMIC DNA]</scope>
    <source>
        <strain evidence="9">TISTR 1514</strain>
    </source>
</reference>
<dbReference type="Pfam" id="PF00466">
    <property type="entry name" value="Ribosomal_L10"/>
    <property type="match status" value="1"/>
</dbReference>
<dbReference type="HAMAP" id="MF_00362">
    <property type="entry name" value="Ribosomal_uL10"/>
    <property type="match status" value="1"/>
</dbReference>
<dbReference type="EMBL" id="JBHUNE010000003">
    <property type="protein sequence ID" value="MFD2757799.1"/>
    <property type="molecule type" value="Genomic_DNA"/>
</dbReference>
<evidence type="ECO:0000256" key="6">
    <source>
        <dbReference type="ARBA" id="ARBA00035202"/>
    </source>
</evidence>
<keyword evidence="7" id="KW-0699">rRNA-binding</keyword>
<evidence type="ECO:0000256" key="5">
    <source>
        <dbReference type="ARBA" id="ARBA00026025"/>
    </source>
</evidence>
<comment type="caution">
    <text evidence="8">The sequence shown here is derived from an EMBL/GenBank/DDBJ whole genome shotgun (WGS) entry which is preliminary data.</text>
</comment>
<evidence type="ECO:0000256" key="4">
    <source>
        <dbReference type="ARBA" id="ARBA00023274"/>
    </source>
</evidence>
<name>A0ABW5UWJ1_9MICO</name>
<gene>
    <name evidence="7 8" type="primary">rplJ</name>
    <name evidence="8" type="ORF">ACFSW7_05335</name>
</gene>
<dbReference type="InterPro" id="IPR022973">
    <property type="entry name" value="Ribosomal_uL10_bac"/>
</dbReference>
<protein>
    <recommendedName>
        <fullName evidence="6 7">Large ribosomal subunit protein uL10</fullName>
    </recommendedName>
</protein>
<dbReference type="InterPro" id="IPR043141">
    <property type="entry name" value="Ribosomal_uL10-like_sf"/>
</dbReference>
<dbReference type="Gene3D" id="3.30.70.1730">
    <property type="match status" value="1"/>
</dbReference>
<keyword evidence="4 7" id="KW-0687">Ribonucleoprotein</keyword>
<evidence type="ECO:0000256" key="2">
    <source>
        <dbReference type="ARBA" id="ARBA00008889"/>
    </source>
</evidence>
<comment type="function">
    <text evidence="1 7">Forms part of the ribosomal stalk, playing a central role in the interaction of the ribosome with GTP-bound translation factors.</text>
</comment>
<sequence length="172" mass="18289">MATKDATVAELVERFQGSSAVVLTEYRGLTVAQLKDLRRSLGENANYAVAKNTLAKIAANKAGIEGLDDYFTGPTAIAFVTGEVVDAAKALRNFAKDNPLLVIKGGYFDGKPLSPEEVNKLADLESRETLLGKLAGAFKASLFGAAYMFTAPASKAVRTVDALRAKQEETAE</sequence>
<keyword evidence="3 7" id="KW-0689">Ribosomal protein</keyword>
<dbReference type="RefSeq" id="WP_019618211.1">
    <property type="nucleotide sequence ID" value="NZ_JBHUNE010000003.1"/>
</dbReference>
<accession>A0ABW5UWJ1</accession>
<dbReference type="SUPFAM" id="SSF160369">
    <property type="entry name" value="Ribosomal protein L10-like"/>
    <property type="match status" value="1"/>
</dbReference>
<dbReference type="InterPro" id="IPR002363">
    <property type="entry name" value="Ribosomal_uL10_CS_bac"/>
</dbReference>
<dbReference type="GO" id="GO:0005840">
    <property type="term" value="C:ribosome"/>
    <property type="evidence" value="ECO:0007669"/>
    <property type="project" value="UniProtKB-KW"/>
</dbReference>
<evidence type="ECO:0000256" key="7">
    <source>
        <dbReference type="HAMAP-Rule" id="MF_00362"/>
    </source>
</evidence>
<organism evidence="8 9">
    <name type="scientific">Gulosibacter faecalis</name>
    <dbReference type="NCBI Taxonomy" id="272240"/>
    <lineage>
        <taxon>Bacteria</taxon>
        <taxon>Bacillati</taxon>
        <taxon>Actinomycetota</taxon>
        <taxon>Actinomycetes</taxon>
        <taxon>Micrococcales</taxon>
        <taxon>Microbacteriaceae</taxon>
        <taxon>Gulosibacter</taxon>
    </lineage>
</organism>
<dbReference type="NCBIfam" id="NF000955">
    <property type="entry name" value="PRK00099.1-1"/>
    <property type="match status" value="1"/>
</dbReference>
<comment type="similarity">
    <text evidence="2 7">Belongs to the universal ribosomal protein uL10 family.</text>
</comment>
<dbReference type="Proteomes" id="UP001597492">
    <property type="component" value="Unassembled WGS sequence"/>
</dbReference>
<evidence type="ECO:0000256" key="1">
    <source>
        <dbReference type="ARBA" id="ARBA00002633"/>
    </source>
</evidence>
<dbReference type="InterPro" id="IPR047865">
    <property type="entry name" value="Ribosomal_uL10_bac_type"/>
</dbReference>
<keyword evidence="9" id="KW-1185">Reference proteome</keyword>
<evidence type="ECO:0000256" key="3">
    <source>
        <dbReference type="ARBA" id="ARBA00022980"/>
    </source>
</evidence>
<dbReference type="Gene3D" id="6.10.250.290">
    <property type="match status" value="1"/>
</dbReference>
<comment type="subunit">
    <text evidence="5 7">Part of the ribosomal stalk of the 50S ribosomal subunit. The N-terminus interacts with L11 and the large rRNA to form the base of the stalk. The C-terminus forms an elongated spine to which L12 dimers bind in a sequential fashion forming a multimeric L10(L12)X complex.</text>
</comment>
<proteinExistence type="inferred from homology"/>
<keyword evidence="7" id="KW-0694">RNA-binding</keyword>
<dbReference type="PROSITE" id="PS01109">
    <property type="entry name" value="RIBOSOMAL_L10"/>
    <property type="match status" value="1"/>
</dbReference>
<dbReference type="PANTHER" id="PTHR11560">
    <property type="entry name" value="39S RIBOSOMAL PROTEIN L10, MITOCHONDRIAL"/>
    <property type="match status" value="1"/>
</dbReference>